<gene>
    <name evidence="10" type="ORF">LAMI_0F06898G</name>
</gene>
<feature type="region of interest" description="Disordered" evidence="8">
    <location>
        <begin position="203"/>
        <end position="231"/>
    </location>
</feature>
<dbReference type="GO" id="GO:0000463">
    <property type="term" value="P:maturation of LSU-rRNA from tricistronic rRNA transcript (SSU-rRNA, 5.8S rRNA, LSU-rRNA)"/>
    <property type="evidence" value="ECO:0007669"/>
    <property type="project" value="TreeGrafter"/>
</dbReference>
<dbReference type="STRING" id="1230905.A0A1G4JZA6"/>
<sequence length="480" mass="54056">MSSVDNLFGPLEEEKLASNVNELFSKSTGPVSTSKLKLQSRTVLPEIEREEQTIDDTEQDNEKGNSENLALEKDNAIPTPEPAKKKRKTKKWRVDANDDLEAQYFTKTLNNDSNSKDAEIAQERGSDDVSKSEITPETETGNSTVVEAAKKVNMKEEELEKANRTVFVGNVPAEVILAKKAYKQFRRLFEEAGLQSSFKKDISRHAVGSEEASDSDSDDDDNELQKPQNAARKTAIQSIRFRSISFEEALPRKVAFVQQKLHKSRDSVNAYVVYKDRTVVQRVCKQLNANVFLDHHLRVDSVAHPAEQDKKRSVFVGNLDFEESEENLWTYFETCGAIEYVRIIRDPKTNLGKGFAYVQFFDFQSINKALLLDGKKLNGTGRKVRISRCKNMKKTGPDSKAHGHKRAFTDSQRTKFGRAKKVLGKADRATIGKEITVEGLRAAKGDSVQGLKSKKQRSKTGRVTKRSTAFRKKASQQKNV</sequence>
<evidence type="ECO:0000256" key="3">
    <source>
        <dbReference type="ARBA" id="ARBA00007077"/>
    </source>
</evidence>
<feature type="compositionally biased region" description="Polar residues" evidence="8">
    <location>
        <begin position="25"/>
        <end position="42"/>
    </location>
</feature>
<evidence type="ECO:0000256" key="1">
    <source>
        <dbReference type="ARBA" id="ARBA00002475"/>
    </source>
</evidence>
<feature type="domain" description="RRM" evidence="9">
    <location>
        <begin position="312"/>
        <end position="391"/>
    </location>
</feature>
<dbReference type="Pfam" id="PF00076">
    <property type="entry name" value="RRM_1"/>
    <property type="match status" value="1"/>
</dbReference>
<dbReference type="InterPro" id="IPR035979">
    <property type="entry name" value="RBD_domain_sf"/>
</dbReference>
<keyword evidence="5 7" id="KW-0694">RNA-binding</keyword>
<feature type="compositionally biased region" description="Basic residues" evidence="8">
    <location>
        <begin position="452"/>
        <end position="480"/>
    </location>
</feature>
<dbReference type="PANTHER" id="PTHR23236:SF25">
    <property type="entry name" value="RNA-BINDING PROTEIN 34"/>
    <property type="match status" value="1"/>
</dbReference>
<dbReference type="InterPro" id="IPR000504">
    <property type="entry name" value="RRM_dom"/>
</dbReference>
<organism evidence="10 11">
    <name type="scientific">Lachancea mirantina</name>
    <dbReference type="NCBI Taxonomy" id="1230905"/>
    <lineage>
        <taxon>Eukaryota</taxon>
        <taxon>Fungi</taxon>
        <taxon>Dikarya</taxon>
        <taxon>Ascomycota</taxon>
        <taxon>Saccharomycotina</taxon>
        <taxon>Saccharomycetes</taxon>
        <taxon>Saccharomycetales</taxon>
        <taxon>Saccharomycetaceae</taxon>
        <taxon>Lachancea</taxon>
    </lineage>
</organism>
<dbReference type="PANTHER" id="PTHR23236">
    <property type="entry name" value="EUKARYOTIC TRANSLATION INITIATION FACTOR 4B/4H"/>
    <property type="match status" value="1"/>
</dbReference>
<dbReference type="InterPro" id="IPR012677">
    <property type="entry name" value="Nucleotide-bd_a/b_plait_sf"/>
</dbReference>
<accession>A0A1G4JZA6</accession>
<keyword evidence="11" id="KW-1185">Reference proteome</keyword>
<feature type="compositionally biased region" description="Basic and acidic residues" evidence="8">
    <location>
        <begin position="60"/>
        <end position="75"/>
    </location>
</feature>
<keyword evidence="6" id="KW-0539">Nucleus</keyword>
<feature type="compositionally biased region" description="Basic and acidic residues" evidence="8">
    <location>
        <begin position="114"/>
        <end position="131"/>
    </location>
</feature>
<dbReference type="EMBL" id="LT598467">
    <property type="protein sequence ID" value="SCU96541.1"/>
    <property type="molecule type" value="Genomic_DNA"/>
</dbReference>
<dbReference type="OrthoDB" id="442677at2759"/>
<comment type="subcellular location">
    <subcellularLocation>
        <location evidence="2">Nucleus</location>
        <location evidence="2">Nucleolus</location>
    </subcellularLocation>
</comment>
<comment type="function">
    <text evidence="1">Involved in pre-25S rRNA processing.</text>
</comment>
<feature type="region of interest" description="Disordered" evidence="8">
    <location>
        <begin position="25"/>
        <end position="146"/>
    </location>
</feature>
<evidence type="ECO:0000256" key="5">
    <source>
        <dbReference type="ARBA" id="ARBA00022884"/>
    </source>
</evidence>
<name>A0A1G4JZA6_9SACH</name>
<evidence type="ECO:0000256" key="6">
    <source>
        <dbReference type="ARBA" id="ARBA00023242"/>
    </source>
</evidence>
<dbReference type="SMART" id="SM00360">
    <property type="entry name" value="RRM"/>
    <property type="match status" value="1"/>
</dbReference>
<reference evidence="11" key="1">
    <citation type="submission" date="2016-03" db="EMBL/GenBank/DDBJ databases">
        <authorList>
            <person name="Devillers H."/>
        </authorList>
    </citation>
    <scope>NUCLEOTIDE SEQUENCE [LARGE SCALE GENOMIC DNA]</scope>
</reference>
<evidence type="ECO:0000313" key="11">
    <source>
        <dbReference type="Proteomes" id="UP000191024"/>
    </source>
</evidence>
<protein>
    <recommendedName>
        <fullName evidence="4">Nucleolar protein 12</fullName>
    </recommendedName>
</protein>
<dbReference type="GO" id="GO:0019843">
    <property type="term" value="F:rRNA binding"/>
    <property type="evidence" value="ECO:0007669"/>
    <property type="project" value="TreeGrafter"/>
</dbReference>
<evidence type="ECO:0000256" key="2">
    <source>
        <dbReference type="ARBA" id="ARBA00004604"/>
    </source>
</evidence>
<feature type="compositionally biased region" description="Acidic residues" evidence="8">
    <location>
        <begin position="211"/>
        <end position="222"/>
    </location>
</feature>
<dbReference type="PROSITE" id="PS50102">
    <property type="entry name" value="RRM"/>
    <property type="match status" value="1"/>
</dbReference>
<evidence type="ECO:0000256" key="7">
    <source>
        <dbReference type="PROSITE-ProRule" id="PRU00176"/>
    </source>
</evidence>
<dbReference type="Proteomes" id="UP000191024">
    <property type="component" value="Chromosome F"/>
</dbReference>
<feature type="region of interest" description="Disordered" evidence="8">
    <location>
        <begin position="392"/>
        <end position="411"/>
    </location>
</feature>
<feature type="compositionally biased region" description="Polar residues" evidence="8">
    <location>
        <begin position="132"/>
        <end position="145"/>
    </location>
</feature>
<proteinExistence type="inferred from homology"/>
<comment type="similarity">
    <text evidence="3">Belongs to the RRM RBM34 family.</text>
</comment>
<evidence type="ECO:0000259" key="9">
    <source>
        <dbReference type="PROSITE" id="PS50102"/>
    </source>
</evidence>
<evidence type="ECO:0000313" key="10">
    <source>
        <dbReference type="EMBL" id="SCU96541.1"/>
    </source>
</evidence>
<dbReference type="SUPFAM" id="SSF54928">
    <property type="entry name" value="RNA-binding domain, RBD"/>
    <property type="match status" value="1"/>
</dbReference>
<evidence type="ECO:0000256" key="8">
    <source>
        <dbReference type="SAM" id="MobiDB-lite"/>
    </source>
</evidence>
<dbReference type="GO" id="GO:0005730">
    <property type="term" value="C:nucleolus"/>
    <property type="evidence" value="ECO:0007669"/>
    <property type="project" value="UniProtKB-SubCell"/>
</dbReference>
<evidence type="ECO:0000256" key="4">
    <source>
        <dbReference type="ARBA" id="ARBA00015520"/>
    </source>
</evidence>
<feature type="region of interest" description="Disordered" evidence="8">
    <location>
        <begin position="445"/>
        <end position="480"/>
    </location>
</feature>
<dbReference type="Gene3D" id="3.30.70.330">
    <property type="match status" value="2"/>
</dbReference>
<dbReference type="AlphaFoldDB" id="A0A1G4JZA6"/>